<feature type="region of interest" description="Disordered" evidence="2">
    <location>
        <begin position="1"/>
        <end position="25"/>
    </location>
</feature>
<keyword evidence="4" id="KW-1185">Reference proteome</keyword>
<dbReference type="InterPro" id="IPR009057">
    <property type="entry name" value="Homeodomain-like_sf"/>
</dbReference>
<organism evidence="3 4">
    <name type="scientific">Aspergillus terreus</name>
    <dbReference type="NCBI Taxonomy" id="33178"/>
    <lineage>
        <taxon>Eukaryota</taxon>
        <taxon>Fungi</taxon>
        <taxon>Dikarya</taxon>
        <taxon>Ascomycota</taxon>
        <taxon>Pezizomycotina</taxon>
        <taxon>Eurotiomycetes</taxon>
        <taxon>Eurotiomycetidae</taxon>
        <taxon>Eurotiales</taxon>
        <taxon>Aspergillaceae</taxon>
        <taxon>Aspergillus</taxon>
        <taxon>Aspergillus subgen. Circumdati</taxon>
    </lineage>
</organism>
<dbReference type="Pfam" id="PF03221">
    <property type="entry name" value="HTH_Tnp_Tc5"/>
    <property type="match status" value="1"/>
</dbReference>
<gene>
    <name evidence="3" type="ORF">ATEIFO6365_0009016100</name>
</gene>
<accession>A0A5M3ZBM7</accession>
<evidence type="ECO:0000313" key="3">
    <source>
        <dbReference type="EMBL" id="GFF18798.1"/>
    </source>
</evidence>
<evidence type="ECO:0000313" key="4">
    <source>
        <dbReference type="Proteomes" id="UP000452235"/>
    </source>
</evidence>
<dbReference type="EMBL" id="BLJY01000009">
    <property type="protein sequence ID" value="GFF18798.1"/>
    <property type="molecule type" value="Genomic_DNA"/>
</dbReference>
<dbReference type="GO" id="GO:0005634">
    <property type="term" value="C:nucleus"/>
    <property type="evidence" value="ECO:0007669"/>
    <property type="project" value="TreeGrafter"/>
</dbReference>
<keyword evidence="1 3" id="KW-0238">DNA-binding</keyword>
<dbReference type="Pfam" id="PF03184">
    <property type="entry name" value="DDE_1"/>
    <property type="match status" value="1"/>
</dbReference>
<dbReference type="PROSITE" id="PS51253">
    <property type="entry name" value="HTH_CENPB"/>
    <property type="match status" value="1"/>
</dbReference>
<evidence type="ECO:0000256" key="2">
    <source>
        <dbReference type="SAM" id="MobiDB-lite"/>
    </source>
</evidence>
<dbReference type="SMART" id="SM00674">
    <property type="entry name" value="CENPB"/>
    <property type="match status" value="1"/>
</dbReference>
<dbReference type="AlphaFoldDB" id="A0A5M3ZBM7"/>
<dbReference type="InterPro" id="IPR050863">
    <property type="entry name" value="CenT-Element_Derived"/>
</dbReference>
<dbReference type="OrthoDB" id="4452959at2759"/>
<feature type="compositionally biased region" description="Polar residues" evidence="2">
    <location>
        <begin position="1"/>
        <end position="10"/>
    </location>
</feature>
<proteinExistence type="predicted"/>
<dbReference type="GO" id="GO:0003677">
    <property type="term" value="F:DNA binding"/>
    <property type="evidence" value="ECO:0007669"/>
    <property type="project" value="UniProtKB-KW"/>
</dbReference>
<reference evidence="3 4" key="1">
    <citation type="submission" date="2020-01" db="EMBL/GenBank/DDBJ databases">
        <title>Aspergillus terreus IFO 6365 whole genome shotgun sequence.</title>
        <authorList>
            <person name="Kanamasa S."/>
            <person name="Takahashi H."/>
        </authorList>
    </citation>
    <scope>NUCLEOTIDE SEQUENCE [LARGE SCALE GENOMIC DNA]</scope>
    <source>
        <strain evidence="3 4">IFO 6365</strain>
    </source>
</reference>
<dbReference type="Gene3D" id="1.10.10.60">
    <property type="entry name" value="Homeodomain-like"/>
    <property type="match status" value="1"/>
</dbReference>
<evidence type="ECO:0000256" key="1">
    <source>
        <dbReference type="ARBA" id="ARBA00023125"/>
    </source>
</evidence>
<comment type="caution">
    <text evidence="3">The sequence shown here is derived from an EMBL/GenBank/DDBJ whole genome shotgun (WGS) entry which is preliminary data.</text>
</comment>
<dbReference type="InterPro" id="IPR004875">
    <property type="entry name" value="DDE_SF_endonuclease_dom"/>
</dbReference>
<name>A0A5M3ZBM7_ASPTE</name>
<dbReference type="PANTHER" id="PTHR19303:SF74">
    <property type="entry name" value="POGO TRANSPOSABLE ELEMENT WITH KRAB DOMAIN"/>
    <property type="match status" value="1"/>
</dbReference>
<dbReference type="VEuPathDB" id="FungiDB:ATEG_07571"/>
<dbReference type="SUPFAM" id="SSF46689">
    <property type="entry name" value="Homeodomain-like"/>
    <property type="match status" value="1"/>
</dbReference>
<dbReference type="Proteomes" id="UP000452235">
    <property type="component" value="Unassembled WGS sequence"/>
</dbReference>
<protein>
    <submittedName>
        <fullName evidence="3">HTH CenpB-type DNA-binding domain</fullName>
    </submittedName>
</protein>
<dbReference type="PANTHER" id="PTHR19303">
    <property type="entry name" value="TRANSPOSON"/>
    <property type="match status" value="1"/>
</dbReference>
<dbReference type="InterPro" id="IPR006600">
    <property type="entry name" value="HTH_CenpB_DNA-bd_dom"/>
</dbReference>
<sequence>MTAGPNSSAGRISKKATHARPLNESNIAAFEQELAAPNGQLQQQLETRPPVAHAAPPKTLDDQQEEDLIKWIRQIKELSTHLTASQITTSADQILNQHGNNTTISKAWVDRFIKRLPDDLKPSRERTKKKTRLEPSDQDTLQHWFDRLESLIDGVSPANIYNFDETIFRIGEGTGPRWYVISSERDSPPPFFDRTWTEWITTIECVAADGWAADPYIIFQGDHYLEDWFEVDGITDQSTFNTSPSGRITEKAALEWIQIFHRRTKDRVHDNQQRLLLFRGLPQYLGFNFLQFCEQHRIIPFCFPPHIGHLMQPFDDKAFKSYKQYWKKKYYLCPPDDADDEKTDFMQKFFPVREEALKPQVIMDAFADKGIFPFDPSKMIESL</sequence>